<reference evidence="5" key="1">
    <citation type="submission" date="2006-10" db="EMBL/GenBank/DDBJ databases">
        <authorList>
            <person name="Amadeo P."/>
            <person name="Zhao Q."/>
            <person name="Wortman J."/>
            <person name="Fraser-Liggett C."/>
            <person name="Carlton J."/>
        </authorList>
    </citation>
    <scope>NUCLEOTIDE SEQUENCE</scope>
    <source>
        <strain evidence="5">G3</strain>
    </source>
</reference>
<dbReference type="PROSITE" id="PS00122">
    <property type="entry name" value="CARBOXYLESTERASE_B_1"/>
    <property type="match status" value="1"/>
</dbReference>
<feature type="domain" description="Carboxylesterase type B" evidence="4">
    <location>
        <begin position="17"/>
        <end position="334"/>
    </location>
</feature>
<dbReference type="VEuPathDB" id="TrichDB:TVAG_460210"/>
<name>A2FSQ9_TRIV3</name>
<dbReference type="FunCoup" id="A2FSQ9">
    <property type="interactions" value="1"/>
</dbReference>
<comment type="similarity">
    <text evidence="1 3">Belongs to the type-B carboxylesterase/lipase family.</text>
</comment>
<dbReference type="PROSITE" id="PS00941">
    <property type="entry name" value="CARBOXYLESTERASE_B_2"/>
    <property type="match status" value="1"/>
</dbReference>
<evidence type="ECO:0000259" key="4">
    <source>
        <dbReference type="Pfam" id="PF00135"/>
    </source>
</evidence>
<sequence length="451" mass="52077">MIEFCEQIQKIILPKMSIVHTLNGDIEGETLPSNVRVYRGVPYAKPPLGELRFKRPVPIDHWDVVLSCHQFKKIPPQPDPPGFYKREFNPDGKPEQSEDCLYLNIWAPEINPNKKYPVMFWIHGGGYETGYSYEKEIDGEIYAKKGCILISASYRLNVFGFLVHPILEKDGVKSGNMGIYDLILELQWVHDNIAAFGGDPENVTVFGHSAGAMLSQILVVSPLATNLFHKVILQSGGGFMWFPNLRYTRDDMIKHSDAFLKKLNVNSYEDLIKLPTEQIMQAHYDFPSIKFSAHIDGEAFPATLEECYDKKLYKDRPTIAGCANKEFGSISYRIFYHWNLNMVKKQLENLYSPVYMYYLTFHPPGDEGVDDGCFHGAELWHIFQTMNRCWRKFGEKDQKLSDLLIDYWINFAMTGNPNSEGLPQWTQYTNDNKMHLKIDYDNVVMESAKWF</sequence>
<gene>
    <name evidence="5" type="ORF">TVAG_460210</name>
</gene>
<feature type="domain" description="Carboxylesterase type B" evidence="4">
    <location>
        <begin position="341"/>
        <end position="443"/>
    </location>
</feature>
<accession>A2FSQ9</accession>
<proteinExistence type="inferred from homology"/>
<evidence type="ECO:0000313" key="6">
    <source>
        <dbReference type="Proteomes" id="UP000001542"/>
    </source>
</evidence>
<reference evidence="5" key="2">
    <citation type="journal article" date="2007" name="Science">
        <title>Draft genome sequence of the sexually transmitted pathogen Trichomonas vaginalis.</title>
        <authorList>
            <person name="Carlton J.M."/>
            <person name="Hirt R.P."/>
            <person name="Silva J.C."/>
            <person name="Delcher A.L."/>
            <person name="Schatz M."/>
            <person name="Zhao Q."/>
            <person name="Wortman J.R."/>
            <person name="Bidwell S.L."/>
            <person name="Alsmark U.C.M."/>
            <person name="Besteiro S."/>
            <person name="Sicheritz-Ponten T."/>
            <person name="Noel C.J."/>
            <person name="Dacks J.B."/>
            <person name="Foster P.G."/>
            <person name="Simillion C."/>
            <person name="Van de Peer Y."/>
            <person name="Miranda-Saavedra D."/>
            <person name="Barton G.J."/>
            <person name="Westrop G.D."/>
            <person name="Mueller S."/>
            <person name="Dessi D."/>
            <person name="Fiori P.L."/>
            <person name="Ren Q."/>
            <person name="Paulsen I."/>
            <person name="Zhang H."/>
            <person name="Bastida-Corcuera F.D."/>
            <person name="Simoes-Barbosa A."/>
            <person name="Brown M.T."/>
            <person name="Hayes R.D."/>
            <person name="Mukherjee M."/>
            <person name="Okumura C.Y."/>
            <person name="Schneider R."/>
            <person name="Smith A.J."/>
            <person name="Vanacova S."/>
            <person name="Villalvazo M."/>
            <person name="Haas B.J."/>
            <person name="Pertea M."/>
            <person name="Feldblyum T.V."/>
            <person name="Utterback T.R."/>
            <person name="Shu C.L."/>
            <person name="Osoegawa K."/>
            <person name="de Jong P.J."/>
            <person name="Hrdy I."/>
            <person name="Horvathova L."/>
            <person name="Zubacova Z."/>
            <person name="Dolezal P."/>
            <person name="Malik S.B."/>
            <person name="Logsdon J.M. Jr."/>
            <person name="Henze K."/>
            <person name="Gupta A."/>
            <person name="Wang C.C."/>
            <person name="Dunne R.L."/>
            <person name="Upcroft J.A."/>
            <person name="Upcroft P."/>
            <person name="White O."/>
            <person name="Salzberg S.L."/>
            <person name="Tang P."/>
            <person name="Chiu C.-H."/>
            <person name="Lee Y.-S."/>
            <person name="Embley T.M."/>
            <person name="Coombs G.H."/>
            <person name="Mottram J.C."/>
            <person name="Tachezy J."/>
            <person name="Fraser-Liggett C.M."/>
            <person name="Johnson P.J."/>
        </authorList>
    </citation>
    <scope>NUCLEOTIDE SEQUENCE [LARGE SCALE GENOMIC DNA]</scope>
    <source>
        <strain evidence="5">G3</strain>
    </source>
</reference>
<evidence type="ECO:0000256" key="2">
    <source>
        <dbReference type="ARBA" id="ARBA00022801"/>
    </source>
</evidence>
<evidence type="ECO:0000256" key="1">
    <source>
        <dbReference type="ARBA" id="ARBA00005964"/>
    </source>
</evidence>
<dbReference type="GO" id="GO:0016787">
    <property type="term" value="F:hydrolase activity"/>
    <property type="evidence" value="ECO:0007669"/>
    <property type="project" value="UniProtKB-KW"/>
</dbReference>
<dbReference type="PANTHER" id="PTHR11559">
    <property type="entry name" value="CARBOXYLESTERASE"/>
    <property type="match status" value="1"/>
</dbReference>
<keyword evidence="2 3" id="KW-0378">Hydrolase</keyword>
<dbReference type="Pfam" id="PF00135">
    <property type="entry name" value="COesterase"/>
    <property type="match status" value="2"/>
</dbReference>
<dbReference type="KEGG" id="tva:4749769"/>
<evidence type="ECO:0000313" key="5">
    <source>
        <dbReference type="EMBL" id="EAX92061.1"/>
    </source>
</evidence>
<dbReference type="Proteomes" id="UP000001542">
    <property type="component" value="Unassembled WGS sequence"/>
</dbReference>
<dbReference type="InterPro" id="IPR002018">
    <property type="entry name" value="CarbesteraseB"/>
</dbReference>
<dbReference type="SUPFAM" id="SSF53474">
    <property type="entry name" value="alpha/beta-Hydrolases"/>
    <property type="match status" value="1"/>
</dbReference>
<dbReference type="InterPro" id="IPR029058">
    <property type="entry name" value="AB_hydrolase_fold"/>
</dbReference>
<dbReference type="STRING" id="5722.A2FSQ9"/>
<dbReference type="EMBL" id="DS113993">
    <property type="protein sequence ID" value="EAX92061.1"/>
    <property type="molecule type" value="Genomic_DNA"/>
</dbReference>
<dbReference type="InterPro" id="IPR019819">
    <property type="entry name" value="Carboxylesterase_B_CS"/>
</dbReference>
<dbReference type="InterPro" id="IPR019826">
    <property type="entry name" value="Carboxylesterase_B_AS"/>
</dbReference>
<dbReference type="AlphaFoldDB" id="A2FSQ9"/>
<keyword evidence="6" id="KW-1185">Reference proteome</keyword>
<dbReference type="SMR" id="A2FSQ9"/>
<dbReference type="VEuPathDB" id="TrichDB:TVAGG3_0847320"/>
<evidence type="ECO:0000256" key="3">
    <source>
        <dbReference type="RuleBase" id="RU361235"/>
    </source>
</evidence>
<dbReference type="EC" id="3.1.1.-" evidence="3"/>
<protein>
    <recommendedName>
        <fullName evidence="3">Carboxylic ester hydrolase</fullName>
        <ecNumber evidence="3">3.1.1.-</ecNumber>
    </recommendedName>
</protein>
<dbReference type="RefSeq" id="XP_001304991.1">
    <property type="nucleotide sequence ID" value="XM_001304990.1"/>
</dbReference>
<dbReference type="eggNOG" id="KOG4389">
    <property type="taxonomic scope" value="Eukaryota"/>
</dbReference>
<dbReference type="InterPro" id="IPR050309">
    <property type="entry name" value="Type-B_Carboxylest/Lipase"/>
</dbReference>
<dbReference type="OrthoDB" id="19653at2759"/>
<dbReference type="InParanoid" id="A2FSQ9"/>
<dbReference type="Gene3D" id="3.40.50.1820">
    <property type="entry name" value="alpha/beta hydrolase"/>
    <property type="match status" value="2"/>
</dbReference>
<dbReference type="ESTHER" id="triva-a2fsq9">
    <property type="family name" value="Carb_B_Root"/>
</dbReference>
<organism evidence="5 6">
    <name type="scientific">Trichomonas vaginalis (strain ATCC PRA-98 / G3)</name>
    <dbReference type="NCBI Taxonomy" id="412133"/>
    <lineage>
        <taxon>Eukaryota</taxon>
        <taxon>Metamonada</taxon>
        <taxon>Parabasalia</taxon>
        <taxon>Trichomonadida</taxon>
        <taxon>Trichomonadidae</taxon>
        <taxon>Trichomonas</taxon>
    </lineage>
</organism>